<reference evidence="1" key="2">
    <citation type="submission" date="2018-04" db="EMBL/GenBank/DDBJ databases">
        <title>OnivRS2 (Oryza nivara Reference Sequence Version 2).</title>
        <authorList>
            <person name="Zhang J."/>
            <person name="Kudrna D."/>
            <person name="Lee S."/>
            <person name="Talag J."/>
            <person name="Rajasekar S."/>
            <person name="Welchert J."/>
            <person name="Hsing Y.-I."/>
            <person name="Wing R.A."/>
        </authorList>
    </citation>
    <scope>NUCLEOTIDE SEQUENCE [LARGE SCALE GENOMIC DNA]</scope>
</reference>
<evidence type="ECO:0000313" key="1">
    <source>
        <dbReference type="EnsemblPlants" id="ONIVA01G12900.7"/>
    </source>
</evidence>
<name>A0A0E0FJT3_ORYNI</name>
<sequence length="221" mass="23392">MAVCNRQGVWLLDPFVSVDLHGGPLCAGSHDAALIPFPSSYAPVVKSVQGLCMVLQGAGKSVGSWKQQCKPGFLSVVAITTNGMRLGAEADSGVAAAPWRGKEKIEKTRLVKPMDNLPASSTPRLHFVAALNHPSSFPGGSSPLPSPSQCHRRLANRPTTMRLSPPPSPRVVSPPPLNTVRCGCYTLTPLDIAACPPLSVLSICRHPQLCIFAIRKAVSMS</sequence>
<dbReference type="AlphaFoldDB" id="A0A0E0FJT3"/>
<dbReference type="EnsemblPlants" id="ONIVA01G12900.7">
    <property type="protein sequence ID" value="ONIVA01G12900.7"/>
    <property type="gene ID" value="ONIVA01G12900"/>
</dbReference>
<dbReference type="Gramene" id="ONIVA01G12900.7">
    <property type="protein sequence ID" value="ONIVA01G12900.7"/>
    <property type="gene ID" value="ONIVA01G12900"/>
</dbReference>
<proteinExistence type="predicted"/>
<keyword evidence="2" id="KW-1185">Reference proteome</keyword>
<accession>A0A0E0FJT3</accession>
<dbReference type="Proteomes" id="UP000006591">
    <property type="component" value="Chromosome 1"/>
</dbReference>
<reference evidence="1" key="1">
    <citation type="submission" date="2015-04" db="UniProtKB">
        <authorList>
            <consortium name="EnsemblPlants"/>
        </authorList>
    </citation>
    <scope>IDENTIFICATION</scope>
    <source>
        <strain evidence="1">SL10</strain>
    </source>
</reference>
<organism evidence="1">
    <name type="scientific">Oryza nivara</name>
    <name type="common">Indian wild rice</name>
    <name type="synonym">Oryza sativa f. spontanea</name>
    <dbReference type="NCBI Taxonomy" id="4536"/>
    <lineage>
        <taxon>Eukaryota</taxon>
        <taxon>Viridiplantae</taxon>
        <taxon>Streptophyta</taxon>
        <taxon>Embryophyta</taxon>
        <taxon>Tracheophyta</taxon>
        <taxon>Spermatophyta</taxon>
        <taxon>Magnoliopsida</taxon>
        <taxon>Liliopsida</taxon>
        <taxon>Poales</taxon>
        <taxon>Poaceae</taxon>
        <taxon>BOP clade</taxon>
        <taxon>Oryzoideae</taxon>
        <taxon>Oryzeae</taxon>
        <taxon>Oryzinae</taxon>
        <taxon>Oryza</taxon>
    </lineage>
</organism>
<evidence type="ECO:0000313" key="2">
    <source>
        <dbReference type="Proteomes" id="UP000006591"/>
    </source>
</evidence>
<protein>
    <submittedName>
        <fullName evidence="1">Uncharacterized protein</fullName>
    </submittedName>
</protein>